<sequence>MGRAPCCSKVGLQRGPWTSREDTLLINYIQAHGEGHWRSLPKKAGRTDNEIKNYWNSHLGKRVKNSKAGNNSHRIRKRKQRELDNEIGEAAAAKIKIHLPKATRVSPSSVAKNININIQRMMGSSSSHENMDDYANWGISGLELASNDGEAWAFNGEEFAGLVHDHDSTCPSSLPDDIMLGDIFEEYQELLKQDDHGQFDSLIIA</sequence>
<dbReference type="CDD" id="cd00167">
    <property type="entry name" value="SANT"/>
    <property type="match status" value="1"/>
</dbReference>
<dbReference type="Pfam" id="PF00249">
    <property type="entry name" value="Myb_DNA-binding"/>
    <property type="match status" value="1"/>
</dbReference>
<reference evidence="6" key="1">
    <citation type="submission" date="2022-11" db="EMBL/GenBank/DDBJ databases">
        <authorList>
            <person name="Hyden B.L."/>
            <person name="Feng K."/>
            <person name="Yates T."/>
            <person name="Jawdy S."/>
            <person name="Smart L.B."/>
            <person name="Muchero W."/>
        </authorList>
    </citation>
    <scope>NUCLEOTIDE SEQUENCE</scope>
    <source>
        <tissue evidence="6">Shoot tip</tissue>
    </source>
</reference>
<evidence type="ECO:0000313" key="6">
    <source>
        <dbReference type="EMBL" id="KAJ6705380.1"/>
    </source>
</evidence>
<evidence type="ECO:0000313" key="7">
    <source>
        <dbReference type="Proteomes" id="UP001151532"/>
    </source>
</evidence>
<organism evidence="6 7">
    <name type="scientific">Salix purpurea</name>
    <name type="common">Purple osier willow</name>
    <dbReference type="NCBI Taxonomy" id="77065"/>
    <lineage>
        <taxon>Eukaryota</taxon>
        <taxon>Viridiplantae</taxon>
        <taxon>Streptophyta</taxon>
        <taxon>Embryophyta</taxon>
        <taxon>Tracheophyta</taxon>
        <taxon>Spermatophyta</taxon>
        <taxon>Magnoliopsida</taxon>
        <taxon>eudicotyledons</taxon>
        <taxon>Gunneridae</taxon>
        <taxon>Pentapetalae</taxon>
        <taxon>rosids</taxon>
        <taxon>fabids</taxon>
        <taxon>Malpighiales</taxon>
        <taxon>Salicaceae</taxon>
        <taxon>Saliceae</taxon>
        <taxon>Salix</taxon>
    </lineage>
</organism>
<dbReference type="PROSITE" id="PS50090">
    <property type="entry name" value="MYB_LIKE"/>
    <property type="match status" value="1"/>
</dbReference>
<gene>
    <name evidence="6" type="ORF">OIU79_010143</name>
</gene>
<dbReference type="Gene3D" id="1.10.10.60">
    <property type="entry name" value="Homeodomain-like"/>
    <property type="match status" value="1"/>
</dbReference>
<evidence type="ECO:0000259" key="4">
    <source>
        <dbReference type="PROSITE" id="PS50090"/>
    </source>
</evidence>
<feature type="domain" description="HTH myb-type" evidence="5">
    <location>
        <begin position="9"/>
        <end position="63"/>
    </location>
</feature>
<dbReference type="Proteomes" id="UP001151532">
    <property type="component" value="Chromosome 3"/>
</dbReference>
<feature type="domain" description="Myb-like" evidence="4">
    <location>
        <begin position="9"/>
        <end position="59"/>
    </location>
</feature>
<evidence type="ECO:0000256" key="3">
    <source>
        <dbReference type="ARBA" id="ARBA00023242"/>
    </source>
</evidence>
<dbReference type="GO" id="GO:0003677">
    <property type="term" value="F:DNA binding"/>
    <property type="evidence" value="ECO:0007669"/>
    <property type="project" value="UniProtKB-KW"/>
</dbReference>
<dbReference type="SMART" id="SM00717">
    <property type="entry name" value="SANT"/>
    <property type="match status" value="1"/>
</dbReference>
<dbReference type="PANTHER" id="PTHR47999">
    <property type="entry name" value="TRANSCRIPTION FACTOR MYB8-RELATED-RELATED"/>
    <property type="match status" value="1"/>
</dbReference>
<evidence type="ECO:0000259" key="5">
    <source>
        <dbReference type="PROSITE" id="PS51294"/>
    </source>
</evidence>
<dbReference type="SUPFAM" id="SSF46689">
    <property type="entry name" value="Homeodomain-like"/>
    <property type="match status" value="1"/>
</dbReference>
<dbReference type="PANTHER" id="PTHR47999:SF9">
    <property type="entry name" value="TRANSCRIPTION REPRESSOR MYB5-LIKE"/>
    <property type="match status" value="1"/>
</dbReference>
<reference evidence="6" key="2">
    <citation type="journal article" date="2023" name="Int. J. Mol. Sci.">
        <title>De Novo Assembly and Annotation of 11 Diverse Shrub Willow (Salix) Genomes Reveals Novel Gene Organization in Sex-Linked Regions.</title>
        <authorList>
            <person name="Hyden B."/>
            <person name="Feng K."/>
            <person name="Yates T.B."/>
            <person name="Jawdy S."/>
            <person name="Cereghino C."/>
            <person name="Smart L.B."/>
            <person name="Muchero W."/>
        </authorList>
    </citation>
    <scope>NUCLEOTIDE SEQUENCE</scope>
    <source>
        <tissue evidence="6">Shoot tip</tissue>
    </source>
</reference>
<dbReference type="PROSITE" id="PS51294">
    <property type="entry name" value="HTH_MYB"/>
    <property type="match status" value="1"/>
</dbReference>
<keyword evidence="2" id="KW-0238">DNA-binding</keyword>
<comment type="caution">
    <text evidence="6">The sequence shown here is derived from an EMBL/GenBank/DDBJ whole genome shotgun (WGS) entry which is preliminary data.</text>
</comment>
<accession>A0A9Q0T9E8</accession>
<dbReference type="InterPro" id="IPR009057">
    <property type="entry name" value="Homeodomain-like_sf"/>
</dbReference>
<dbReference type="InterPro" id="IPR017930">
    <property type="entry name" value="Myb_dom"/>
</dbReference>
<keyword evidence="7" id="KW-1185">Reference proteome</keyword>
<evidence type="ECO:0000256" key="2">
    <source>
        <dbReference type="ARBA" id="ARBA00023125"/>
    </source>
</evidence>
<dbReference type="InterPro" id="IPR015495">
    <property type="entry name" value="Myb_TF_plants"/>
</dbReference>
<proteinExistence type="predicted"/>
<dbReference type="EMBL" id="JAPFFK010000016">
    <property type="protein sequence ID" value="KAJ6705380.1"/>
    <property type="molecule type" value="Genomic_DNA"/>
</dbReference>
<protein>
    <submittedName>
        <fullName evidence="6">MYB-RELATED PROTEIN 308-LIKE</fullName>
    </submittedName>
</protein>
<dbReference type="InterPro" id="IPR001005">
    <property type="entry name" value="SANT/Myb"/>
</dbReference>
<dbReference type="AlphaFoldDB" id="A0A9Q0T9E8"/>
<evidence type="ECO:0000256" key="1">
    <source>
        <dbReference type="ARBA" id="ARBA00004123"/>
    </source>
</evidence>
<dbReference type="OrthoDB" id="2143914at2759"/>
<comment type="subcellular location">
    <subcellularLocation>
        <location evidence="1">Nucleus</location>
    </subcellularLocation>
</comment>
<keyword evidence="3" id="KW-0539">Nucleus</keyword>
<dbReference type="GO" id="GO:0005634">
    <property type="term" value="C:nucleus"/>
    <property type="evidence" value="ECO:0007669"/>
    <property type="project" value="UniProtKB-SubCell"/>
</dbReference>
<name>A0A9Q0T9E8_SALPP</name>